<feature type="compositionally biased region" description="Polar residues" evidence="7">
    <location>
        <begin position="779"/>
        <end position="790"/>
    </location>
</feature>
<dbReference type="GO" id="GO:0031297">
    <property type="term" value="P:replication fork processing"/>
    <property type="evidence" value="ECO:0000318"/>
    <property type="project" value="GO_Central"/>
</dbReference>
<dbReference type="PROSITE" id="PS50088">
    <property type="entry name" value="ANK_REPEAT"/>
    <property type="match status" value="3"/>
</dbReference>
<dbReference type="PANTHER" id="PTHR46358:SF1">
    <property type="entry name" value="TONSOKU-LIKE PROTEIN"/>
    <property type="match status" value="1"/>
</dbReference>
<reference evidence="8 9" key="2">
    <citation type="journal article" date="2010" name="Nucleic Acids Res.">
        <title>BeetleBase in 2010: revisions to provide comprehensive genomic information for Tribolium castaneum.</title>
        <authorList>
            <person name="Kim H.S."/>
            <person name="Murphy T."/>
            <person name="Xia J."/>
            <person name="Caragea D."/>
            <person name="Park Y."/>
            <person name="Beeman R.W."/>
            <person name="Lorenzen M.D."/>
            <person name="Butcher S."/>
            <person name="Manak J.R."/>
            <person name="Brown S.J."/>
        </authorList>
    </citation>
    <scope>NUCLEOTIDE SEQUENCE [LARGE SCALE GENOMIC DNA]</scope>
    <source>
        <strain evidence="8 9">Georgia GA2</strain>
    </source>
</reference>
<dbReference type="PANTHER" id="PTHR46358">
    <property type="entry name" value="TONSOKU-LIKE PROTEIN"/>
    <property type="match status" value="1"/>
</dbReference>
<dbReference type="GO" id="GO:0009953">
    <property type="term" value="P:dorsal/ventral pattern formation"/>
    <property type="evidence" value="ECO:0000315"/>
    <property type="project" value="iBB"/>
</dbReference>
<dbReference type="InterPro" id="IPR032675">
    <property type="entry name" value="LRR_dom_sf"/>
</dbReference>
<dbReference type="Pfam" id="PF13424">
    <property type="entry name" value="TPR_12"/>
    <property type="match status" value="1"/>
</dbReference>
<evidence type="ECO:0000313" key="9">
    <source>
        <dbReference type="Proteomes" id="UP000007266"/>
    </source>
</evidence>
<feature type="repeat" description="ANK" evidence="5">
    <location>
        <begin position="515"/>
        <end position="547"/>
    </location>
</feature>
<dbReference type="InParanoid" id="D7EJH4"/>
<name>D7EJH4_TRICA</name>
<evidence type="ECO:0000256" key="3">
    <source>
        <dbReference type="ARBA" id="ARBA00022737"/>
    </source>
</evidence>
<dbReference type="Gene3D" id="1.25.40.10">
    <property type="entry name" value="Tetratricopeptide repeat domain"/>
    <property type="match status" value="2"/>
</dbReference>
<dbReference type="SMART" id="SM00028">
    <property type="entry name" value="TPR"/>
    <property type="match status" value="5"/>
</dbReference>
<dbReference type="SUPFAM" id="SSF48452">
    <property type="entry name" value="TPR-like"/>
    <property type="match status" value="2"/>
</dbReference>
<keyword evidence="5" id="KW-0040">ANK repeat</keyword>
<protein>
    <submittedName>
        <fullName evidence="8">Tonsoku-like protein</fullName>
    </submittedName>
</protein>
<evidence type="ECO:0000256" key="6">
    <source>
        <dbReference type="PROSITE-ProRule" id="PRU00339"/>
    </source>
</evidence>
<dbReference type="GO" id="GO:0043596">
    <property type="term" value="C:nuclear replication fork"/>
    <property type="evidence" value="ECO:0000318"/>
    <property type="project" value="GO_Central"/>
</dbReference>
<evidence type="ECO:0000256" key="5">
    <source>
        <dbReference type="PROSITE-ProRule" id="PRU00023"/>
    </source>
</evidence>
<dbReference type="Proteomes" id="UP000007266">
    <property type="component" value="Unassembled WGS sequence"/>
</dbReference>
<dbReference type="Pfam" id="PF00023">
    <property type="entry name" value="Ank"/>
    <property type="match status" value="1"/>
</dbReference>
<keyword evidence="6" id="KW-0802">TPR repeat</keyword>
<feature type="compositionally biased region" description="Basic residues" evidence="7">
    <location>
        <begin position="794"/>
        <end position="808"/>
    </location>
</feature>
<dbReference type="PhylomeDB" id="D7EJH4"/>
<feature type="region of interest" description="Disordered" evidence="7">
    <location>
        <begin position="664"/>
        <end position="699"/>
    </location>
</feature>
<comment type="subcellular location">
    <subcellularLocation>
        <location evidence="1">Nucleus</location>
    </subcellularLocation>
</comment>
<dbReference type="InterPro" id="IPR011990">
    <property type="entry name" value="TPR-like_helical_dom_sf"/>
</dbReference>
<dbReference type="InterPro" id="IPR002110">
    <property type="entry name" value="Ankyrin_rpt"/>
</dbReference>
<dbReference type="eggNOG" id="KOG4308">
    <property type="taxonomic scope" value="Eukaryota"/>
</dbReference>
<dbReference type="EMBL" id="KQ973453">
    <property type="protein sequence ID" value="EFA12704.1"/>
    <property type="molecule type" value="Genomic_DNA"/>
</dbReference>
<dbReference type="Gene3D" id="3.80.10.10">
    <property type="entry name" value="Ribonuclease Inhibitor"/>
    <property type="match status" value="1"/>
</dbReference>
<dbReference type="InterPro" id="IPR019734">
    <property type="entry name" value="TPR_rpt"/>
</dbReference>
<accession>D7EJH4</accession>
<dbReference type="Pfam" id="PF13181">
    <property type="entry name" value="TPR_8"/>
    <property type="match status" value="1"/>
</dbReference>
<feature type="repeat" description="ANK" evidence="5">
    <location>
        <begin position="584"/>
        <end position="616"/>
    </location>
</feature>
<dbReference type="HOGENOM" id="CLU_002128_0_0_1"/>
<evidence type="ECO:0000256" key="1">
    <source>
        <dbReference type="ARBA" id="ARBA00004123"/>
    </source>
</evidence>
<dbReference type="SUPFAM" id="SSF52047">
    <property type="entry name" value="RNI-like"/>
    <property type="match status" value="1"/>
</dbReference>
<feature type="repeat" description="TPR" evidence="6">
    <location>
        <begin position="350"/>
        <end position="383"/>
    </location>
</feature>
<dbReference type="Gene3D" id="1.25.40.20">
    <property type="entry name" value="Ankyrin repeat-containing domain"/>
    <property type="match status" value="1"/>
</dbReference>
<dbReference type="PROSITE" id="PS50005">
    <property type="entry name" value="TPR"/>
    <property type="match status" value="2"/>
</dbReference>
<evidence type="ECO:0000313" key="8">
    <source>
        <dbReference type="EMBL" id="EFA12704.1"/>
    </source>
</evidence>
<proteinExistence type="predicted"/>
<evidence type="ECO:0000256" key="2">
    <source>
        <dbReference type="ARBA" id="ARBA00022614"/>
    </source>
</evidence>
<dbReference type="OrthoDB" id="273147at2759"/>
<feature type="region of interest" description="Disordered" evidence="7">
    <location>
        <begin position="766"/>
        <end position="838"/>
    </location>
</feature>
<evidence type="ECO:0000256" key="7">
    <source>
        <dbReference type="SAM" id="MobiDB-lite"/>
    </source>
</evidence>
<gene>
    <name evidence="8" type="primary">AUGUSTUS-3.0.2_02338</name>
    <name evidence="8" type="ORF">TcasGA2_TC002338</name>
</gene>
<keyword evidence="3" id="KW-0677">Repeat</keyword>
<dbReference type="eggNOG" id="KOG0504">
    <property type="taxonomic scope" value="Eukaryota"/>
</dbReference>
<organism evidence="8 9">
    <name type="scientific">Tribolium castaneum</name>
    <name type="common">Red flour beetle</name>
    <dbReference type="NCBI Taxonomy" id="7070"/>
    <lineage>
        <taxon>Eukaryota</taxon>
        <taxon>Metazoa</taxon>
        <taxon>Ecdysozoa</taxon>
        <taxon>Arthropoda</taxon>
        <taxon>Hexapoda</taxon>
        <taxon>Insecta</taxon>
        <taxon>Pterygota</taxon>
        <taxon>Neoptera</taxon>
        <taxon>Endopterygota</taxon>
        <taxon>Coleoptera</taxon>
        <taxon>Polyphaga</taxon>
        <taxon>Cucujiformia</taxon>
        <taxon>Tenebrionidae</taxon>
        <taxon>Tenebrionidae incertae sedis</taxon>
        <taxon>Tribolium</taxon>
    </lineage>
</organism>
<keyword evidence="4" id="KW-0539">Nucleus</keyword>
<keyword evidence="9" id="KW-1185">Reference proteome</keyword>
<evidence type="ECO:0000256" key="4">
    <source>
        <dbReference type="ARBA" id="ARBA00023242"/>
    </source>
</evidence>
<feature type="repeat" description="ANK" evidence="5">
    <location>
        <begin position="548"/>
        <end position="580"/>
    </location>
</feature>
<dbReference type="FunCoup" id="D7EJH4">
    <property type="interactions" value="298"/>
</dbReference>
<feature type="region of interest" description="Disordered" evidence="7">
    <location>
        <begin position="487"/>
        <end position="506"/>
    </location>
</feature>
<dbReference type="InterPro" id="IPR052311">
    <property type="entry name" value="MMS22L-TONSL_complex_comp"/>
</dbReference>
<dbReference type="SUPFAM" id="SSF48403">
    <property type="entry name" value="Ankyrin repeat"/>
    <property type="match status" value="1"/>
</dbReference>
<dbReference type="PROSITE" id="PS50297">
    <property type="entry name" value="ANK_REP_REGION"/>
    <property type="match status" value="3"/>
</dbReference>
<sequence length="1285" mass="144561">MDEQKLLKRRNKALRENNEGVLISVCTDLANLYVDKGRFDFAIEEYTTVANIYKKQNKQLEYAVVSRGIGEAYLGLQKFDKALKLQKIYLDIARELKNKLEEQRALATIGHTYLTTYLDSPEPDKNNLNLANKFFMKSLVVSQSLVGEASKLEIADMCARLYCNLGLVQDSLGNYDKALELFTKSINQCKAHDLYEQLQRGYMSLSSLLVKKGDSKAALQQCNLAAETAKKLRNKAVLLAGIFLSKSEILLKLGDLHGAKNALHKAYKLNTPDVKERKTIENNLKVVASMCYNQDKLLVTDSTDYPTLKKLYEKMGDGACHLKLYTKALDYYKKMMETAEKAEMTGPDLASCYYSLAETYKDNGQFEEAVEYFEKELVLCKNLKDSLNTLSNIADTKEAANEPISEVRAVYSRAIESCQREGNVHEEGRMLKRQILYLRRQKQHSEAFNLEQSLAKLDFHSSDSEGESSDAQTESVVGAEIDLEAITDVSDDSDVDQPTTHRRRSKNFQIKRNLKGETQLHTACIKGQLNVVRHLLDQGHPVNVRDNCGWLPLHEACIHGHLDVVQLLLDKGAAINDRGGTQCEGITPLHDAASNGHLPIVELLLTRGANAVAKTDEGETVLNFLRKWRTGVQLNNDSQVLYERLVEQISLALQKSGQAVIVNDDRETQRRSAIVEDSSNPDHRSDMETEAPSTSSLRRSAIIGLEDDDSSSPDRQADDYRNVMESLRRKNVKSPPKASSSVVKRPALLFDDDIVDDWLDDDLGQRSKKRKTASPVKSAPSQNCQYYQPPSRSPAKRPKQAKLTHFGHTRTLVEADSTSSPKAPEPAPKLPRPRSFDLGTDPTLSVDVRIEKKLYRVPVLLSQVATHTIKWLADEAAARYAKKQYIVPTLELETKNGAVLADDDPISLLFPMGGTQAEEVEARIVKSNLPPLIDRYKEACQDMGAVPRDSIGQVLQEFSVGLDLANRGFKGAVLAPLVKVLNRQSNLLELDLSGNFLTNECFDLLAKSLACLESLYKLNLNCTSLTSGHVQAIVANLNPDVSYKIIDLDFSDNWLRDESFESLALLTRRLQLKKFNLSNNKFTQNLFNHRLNKDLTLNLDQIEEFDISDNAFDNTTLITILSWLQFANLTHLNVSRNSLSDNFLHEVLNRMWTQTGPLRVCKLSNCHVTDSEVFDLLRVATSLQHLDVSYNDALTSISLRRLLQSGIITLDIYACGNIFQYFTEFSKYLDDASRDQNQGKTLKLSPPENSQRETEYLIEMWRELYGEKTVVELTSKFLGLSVLKV</sequence>
<dbReference type="InterPro" id="IPR036770">
    <property type="entry name" value="Ankyrin_rpt-contain_sf"/>
</dbReference>
<feature type="compositionally biased region" description="Basic and acidic residues" evidence="7">
    <location>
        <begin position="664"/>
        <end position="687"/>
    </location>
</feature>
<dbReference type="STRING" id="7070.D7EJH4"/>
<dbReference type="Pfam" id="PF12796">
    <property type="entry name" value="Ank_2"/>
    <property type="match status" value="1"/>
</dbReference>
<reference evidence="8 9" key="1">
    <citation type="journal article" date="2008" name="Nature">
        <title>The genome of the model beetle and pest Tribolium castaneum.</title>
        <authorList>
            <consortium name="Tribolium Genome Sequencing Consortium"/>
            <person name="Richards S."/>
            <person name="Gibbs R.A."/>
            <person name="Weinstock G.M."/>
            <person name="Brown S.J."/>
            <person name="Denell R."/>
            <person name="Beeman R.W."/>
            <person name="Gibbs R."/>
            <person name="Beeman R.W."/>
            <person name="Brown S.J."/>
            <person name="Bucher G."/>
            <person name="Friedrich M."/>
            <person name="Grimmelikhuijzen C.J."/>
            <person name="Klingler M."/>
            <person name="Lorenzen M."/>
            <person name="Richards S."/>
            <person name="Roth S."/>
            <person name="Schroder R."/>
            <person name="Tautz D."/>
            <person name="Zdobnov E.M."/>
            <person name="Muzny D."/>
            <person name="Gibbs R.A."/>
            <person name="Weinstock G.M."/>
            <person name="Attaway T."/>
            <person name="Bell S."/>
            <person name="Buhay C.J."/>
            <person name="Chandrabose M.N."/>
            <person name="Chavez D."/>
            <person name="Clerk-Blankenburg K.P."/>
            <person name="Cree A."/>
            <person name="Dao M."/>
            <person name="Davis C."/>
            <person name="Chacko J."/>
            <person name="Dinh H."/>
            <person name="Dugan-Rocha S."/>
            <person name="Fowler G."/>
            <person name="Garner T.T."/>
            <person name="Garnes J."/>
            <person name="Gnirke A."/>
            <person name="Hawes A."/>
            <person name="Hernandez J."/>
            <person name="Hines S."/>
            <person name="Holder M."/>
            <person name="Hume J."/>
            <person name="Jhangiani S.N."/>
            <person name="Joshi V."/>
            <person name="Khan Z.M."/>
            <person name="Jackson L."/>
            <person name="Kovar C."/>
            <person name="Kowis A."/>
            <person name="Lee S."/>
            <person name="Lewis L.R."/>
            <person name="Margolis J."/>
            <person name="Morgan M."/>
            <person name="Nazareth L.V."/>
            <person name="Nguyen N."/>
            <person name="Okwuonu G."/>
            <person name="Parker D."/>
            <person name="Richards S."/>
            <person name="Ruiz S.J."/>
            <person name="Santibanez J."/>
            <person name="Savard J."/>
            <person name="Scherer S.E."/>
            <person name="Schneider B."/>
            <person name="Sodergren E."/>
            <person name="Tautz D."/>
            <person name="Vattahil S."/>
            <person name="Villasana D."/>
            <person name="White C.S."/>
            <person name="Wright R."/>
            <person name="Park Y."/>
            <person name="Beeman R.W."/>
            <person name="Lord J."/>
            <person name="Oppert B."/>
            <person name="Lorenzen M."/>
            <person name="Brown S."/>
            <person name="Wang L."/>
            <person name="Savard J."/>
            <person name="Tautz D."/>
            <person name="Richards S."/>
            <person name="Weinstock G."/>
            <person name="Gibbs R.A."/>
            <person name="Liu Y."/>
            <person name="Worley K."/>
            <person name="Weinstock G."/>
            <person name="Elsik C.G."/>
            <person name="Reese J.T."/>
            <person name="Elhaik E."/>
            <person name="Landan G."/>
            <person name="Graur D."/>
            <person name="Arensburger P."/>
            <person name="Atkinson P."/>
            <person name="Beeman R.W."/>
            <person name="Beidler J."/>
            <person name="Brown S.J."/>
            <person name="Demuth J.P."/>
            <person name="Drury D.W."/>
            <person name="Du Y.Z."/>
            <person name="Fujiwara H."/>
            <person name="Lorenzen M."/>
            <person name="Maselli V."/>
            <person name="Osanai M."/>
            <person name="Park Y."/>
            <person name="Robertson H.M."/>
            <person name="Tu Z."/>
            <person name="Wang J.J."/>
            <person name="Wang S."/>
            <person name="Richards S."/>
            <person name="Song H."/>
            <person name="Zhang L."/>
            <person name="Sodergren E."/>
            <person name="Werner D."/>
            <person name="Stanke M."/>
            <person name="Morgenstern B."/>
            <person name="Solovyev V."/>
            <person name="Kosarev P."/>
            <person name="Brown G."/>
            <person name="Chen H.C."/>
            <person name="Ermolaeva O."/>
            <person name="Hlavina W."/>
            <person name="Kapustin Y."/>
            <person name="Kiryutin B."/>
            <person name="Kitts P."/>
            <person name="Maglott D."/>
            <person name="Pruitt K."/>
            <person name="Sapojnikov V."/>
            <person name="Souvorov A."/>
            <person name="Mackey A.J."/>
            <person name="Waterhouse R.M."/>
            <person name="Wyder S."/>
            <person name="Zdobnov E.M."/>
            <person name="Zdobnov E.M."/>
            <person name="Wyder S."/>
            <person name="Kriventseva E.V."/>
            <person name="Kadowaki T."/>
            <person name="Bork P."/>
            <person name="Aranda M."/>
            <person name="Bao R."/>
            <person name="Beermann A."/>
            <person name="Berns N."/>
            <person name="Bolognesi R."/>
            <person name="Bonneton F."/>
            <person name="Bopp D."/>
            <person name="Brown S.J."/>
            <person name="Bucher G."/>
            <person name="Butts T."/>
            <person name="Chaumot A."/>
            <person name="Denell R.E."/>
            <person name="Ferrier D.E."/>
            <person name="Friedrich M."/>
            <person name="Gordon C.M."/>
            <person name="Jindra M."/>
            <person name="Klingler M."/>
            <person name="Lan Q."/>
            <person name="Lattorff H.M."/>
            <person name="Laudet V."/>
            <person name="von Levetsow C."/>
            <person name="Liu Z."/>
            <person name="Lutz R."/>
            <person name="Lynch J.A."/>
            <person name="da Fonseca R.N."/>
            <person name="Posnien N."/>
            <person name="Reuter R."/>
            <person name="Roth S."/>
            <person name="Savard J."/>
            <person name="Schinko J.B."/>
            <person name="Schmitt C."/>
            <person name="Schoppmeier M."/>
            <person name="Schroder R."/>
            <person name="Shippy T.D."/>
            <person name="Simonnet F."/>
            <person name="Marques-Souza H."/>
            <person name="Tautz D."/>
            <person name="Tomoyasu Y."/>
            <person name="Trauner J."/>
            <person name="Van der Zee M."/>
            <person name="Vervoort M."/>
            <person name="Wittkopp N."/>
            <person name="Wimmer E.A."/>
            <person name="Yang X."/>
            <person name="Jones A.K."/>
            <person name="Sattelle D.B."/>
            <person name="Ebert P.R."/>
            <person name="Nelson D."/>
            <person name="Scott J.G."/>
            <person name="Beeman R.W."/>
            <person name="Muthukrishnan S."/>
            <person name="Kramer K.J."/>
            <person name="Arakane Y."/>
            <person name="Beeman R.W."/>
            <person name="Zhu Q."/>
            <person name="Hogenkamp D."/>
            <person name="Dixit R."/>
            <person name="Oppert B."/>
            <person name="Jiang H."/>
            <person name="Zou Z."/>
            <person name="Marshall J."/>
            <person name="Elpidina E."/>
            <person name="Vinokurov K."/>
            <person name="Oppert C."/>
            <person name="Zou Z."/>
            <person name="Evans J."/>
            <person name="Lu Z."/>
            <person name="Zhao P."/>
            <person name="Sumathipala N."/>
            <person name="Altincicek B."/>
            <person name="Vilcinskas A."/>
            <person name="Williams M."/>
            <person name="Hultmark D."/>
            <person name="Hetru C."/>
            <person name="Jiang H."/>
            <person name="Grimmelikhuijzen C.J."/>
            <person name="Hauser F."/>
            <person name="Cazzamali G."/>
            <person name="Williamson M."/>
            <person name="Park Y."/>
            <person name="Li B."/>
            <person name="Tanaka Y."/>
            <person name="Predel R."/>
            <person name="Neupert S."/>
            <person name="Schachtner J."/>
            <person name="Verleyen P."/>
            <person name="Raible F."/>
            <person name="Bork P."/>
            <person name="Friedrich M."/>
            <person name="Walden K.K."/>
            <person name="Robertson H.M."/>
            <person name="Angeli S."/>
            <person name="Foret S."/>
            <person name="Bucher G."/>
            <person name="Schuetz S."/>
            <person name="Maleszka R."/>
            <person name="Wimmer E.A."/>
            <person name="Beeman R.W."/>
            <person name="Lorenzen M."/>
            <person name="Tomoyasu Y."/>
            <person name="Miller S.C."/>
            <person name="Grossmann D."/>
            <person name="Bucher G."/>
        </authorList>
    </citation>
    <scope>NUCLEOTIDE SEQUENCE [LARGE SCALE GENOMIC DNA]</scope>
    <source>
        <strain evidence="8 9">Georgia GA2</strain>
    </source>
</reference>
<dbReference type="GO" id="GO:0000724">
    <property type="term" value="P:double-strand break repair via homologous recombination"/>
    <property type="evidence" value="ECO:0000318"/>
    <property type="project" value="GO_Central"/>
</dbReference>
<feature type="repeat" description="TPR" evidence="6">
    <location>
        <begin position="159"/>
        <end position="192"/>
    </location>
</feature>
<dbReference type="SMART" id="SM00248">
    <property type="entry name" value="ANK"/>
    <property type="match status" value="3"/>
</dbReference>
<keyword evidence="2" id="KW-0433">Leucine-rich repeat</keyword>
<dbReference type="OMA" id="RYLECCD"/>